<feature type="transmembrane region" description="Helical" evidence="2">
    <location>
        <begin position="6"/>
        <end position="25"/>
    </location>
</feature>
<dbReference type="AlphaFoldDB" id="A0A967AFU5"/>
<name>A0A967AFU5_9FLAO</name>
<feature type="transmembrane region" description="Helical" evidence="2">
    <location>
        <begin position="278"/>
        <end position="298"/>
    </location>
</feature>
<dbReference type="PANTHER" id="PTHR34978:SF3">
    <property type="entry name" value="SLR0241 PROTEIN"/>
    <property type="match status" value="1"/>
</dbReference>
<feature type="region of interest" description="Disordered" evidence="1">
    <location>
        <begin position="824"/>
        <end position="847"/>
    </location>
</feature>
<evidence type="ECO:0000256" key="1">
    <source>
        <dbReference type="SAM" id="MobiDB-lite"/>
    </source>
</evidence>
<evidence type="ECO:0000256" key="2">
    <source>
        <dbReference type="SAM" id="Phobius"/>
    </source>
</evidence>
<dbReference type="EMBL" id="JAANAS010000105">
    <property type="protein sequence ID" value="NGZ90788.1"/>
    <property type="molecule type" value="Genomic_DNA"/>
</dbReference>
<keyword evidence="5" id="KW-1185">Reference proteome</keyword>
<gene>
    <name evidence="4" type="ORF">G7034_11065</name>
</gene>
<keyword evidence="2" id="KW-0472">Membrane</keyword>
<evidence type="ECO:0000313" key="5">
    <source>
        <dbReference type="Proteomes" id="UP000643701"/>
    </source>
</evidence>
<comment type="caution">
    <text evidence="4">The sequence shown here is derived from an EMBL/GenBank/DDBJ whole genome shotgun (WGS) entry which is preliminary data.</text>
</comment>
<dbReference type="InterPro" id="IPR008756">
    <property type="entry name" value="Peptidase_M56"/>
</dbReference>
<sequence>MEFFIYLIKVSGLLALFGLSYWFLLRNESFKNFNRKFLLFGLLLSFSLPLLQVTTIEFVKPDPKEALIVESTIDEAANFQLNSVEQNKATSSIKPAKEIPWSFIFFAIYLLGVIFMTLKLSKQFYTLRKLLQTAAKFKKNGIVHYQCKQPINVFSFFNVVIYCPDALNEKTLNSVLAHEYVHIKQRHSIDLMLANLAQIILWFNPLMYFYRKMLDENLEFIADQETVSRLENKKHYQYTLLNFIQPDQAALVGHYFFKNSTIKTRIMMLNKQKSPSIYRLKSVVIIPILITFIAFFQVETVAMQVEEEKVAETQKNNISTSYSFSVLVTALTTEEELDQLVETFKKDDINIKFSKVRRTKKGEIKGIKIKMNNADKSINTQKHVKGNKPISPIELKVFMPQNSNEKEFEISSKKANINKASKDKVYEEWKAIRNEVNKVVFNKKELSFKEEYLIKNLSIKDFDDGVAYLEGDIEKVPNAIKHFVSNNILNAKDKNDTGKYYVLKESDEENEKYKLMTVTRNSITTSSHSTQKKDNELSTDEELQSIPRIKILESITKDSSEEDIQVFAQHFNEEANVNLNVENLKRNKNGEITSIKIKLTDDNTNSETVHKQESNKGITPILLEKKNKGGKDIFVIRGTKERKTEKERKVIYITEQDIEIDPDQEDINAYVKITPTLSKPQIILYVVDGKEVSEEYFKKLNPSEISEIRVEKDSSSFPNKDVDGIIFITTKKDESNDASLLLQKNNKIPWELLDQKEDLQGLMKYFNLLDDQIKSDFYNDLLQNKDAFKIFRNNQLTDENELKNLDYKDILSIKKVEKTNTIKIKTKQNTVVPEPPSPPTPPSPEKP</sequence>
<reference evidence="4" key="1">
    <citation type="submission" date="2020-03" db="EMBL/GenBank/DDBJ databases">
        <title>Psychroflexus Maritimus sp. nov., isolate from marine sediment.</title>
        <authorList>
            <person name="Zhong Y.-L."/>
        </authorList>
    </citation>
    <scope>NUCLEOTIDE SEQUENCE</scope>
    <source>
        <strain evidence="4">C1</strain>
    </source>
</reference>
<dbReference type="RefSeq" id="WP_166401021.1">
    <property type="nucleotide sequence ID" value="NZ_JAANAS010000105.1"/>
</dbReference>
<feature type="compositionally biased region" description="Pro residues" evidence="1">
    <location>
        <begin position="833"/>
        <end position="847"/>
    </location>
</feature>
<keyword evidence="2" id="KW-1133">Transmembrane helix</keyword>
<dbReference type="InterPro" id="IPR052173">
    <property type="entry name" value="Beta-lactam_resp_regulator"/>
</dbReference>
<evidence type="ECO:0000313" key="4">
    <source>
        <dbReference type="EMBL" id="NGZ90788.1"/>
    </source>
</evidence>
<accession>A0A967AFU5</accession>
<evidence type="ECO:0000259" key="3">
    <source>
        <dbReference type="Pfam" id="PF05569"/>
    </source>
</evidence>
<feature type="transmembrane region" description="Helical" evidence="2">
    <location>
        <begin position="37"/>
        <end position="56"/>
    </location>
</feature>
<organism evidence="4 5">
    <name type="scientific">Psychroflexus maritimus</name>
    <dbReference type="NCBI Taxonomy" id="2714865"/>
    <lineage>
        <taxon>Bacteria</taxon>
        <taxon>Pseudomonadati</taxon>
        <taxon>Bacteroidota</taxon>
        <taxon>Flavobacteriia</taxon>
        <taxon>Flavobacteriales</taxon>
        <taxon>Flavobacteriaceae</taxon>
        <taxon>Psychroflexus</taxon>
    </lineage>
</organism>
<dbReference type="PANTHER" id="PTHR34978">
    <property type="entry name" value="POSSIBLE SENSOR-TRANSDUCER PROTEIN BLAR"/>
    <property type="match status" value="1"/>
</dbReference>
<dbReference type="Proteomes" id="UP000643701">
    <property type="component" value="Unassembled WGS sequence"/>
</dbReference>
<keyword evidence="2" id="KW-0812">Transmembrane</keyword>
<feature type="transmembrane region" description="Helical" evidence="2">
    <location>
        <begin position="99"/>
        <end position="118"/>
    </location>
</feature>
<protein>
    <submittedName>
        <fullName evidence="4">M56 family metallopeptidase</fullName>
    </submittedName>
</protein>
<dbReference type="Pfam" id="PF05569">
    <property type="entry name" value="Peptidase_M56"/>
    <property type="match status" value="1"/>
</dbReference>
<feature type="domain" description="Peptidase M56" evidence="3">
    <location>
        <begin position="99"/>
        <end position="269"/>
    </location>
</feature>
<proteinExistence type="predicted"/>
<dbReference type="CDD" id="cd07341">
    <property type="entry name" value="M56_BlaR1_MecR1_like"/>
    <property type="match status" value="1"/>
</dbReference>